<dbReference type="Proteomes" id="UP000016183">
    <property type="component" value="Unassembled WGS sequence"/>
</dbReference>
<dbReference type="EMBL" id="AGDZ01000003">
    <property type="protein sequence ID" value="EMB28218.1"/>
    <property type="molecule type" value="Genomic_DNA"/>
</dbReference>
<gene>
    <name evidence="2" type="ORF">HMPREF9733_00071</name>
</gene>
<reference evidence="2 3" key="1">
    <citation type="submission" date="2012-01" db="EMBL/GenBank/DDBJ databases">
        <title>The Genome Sequence of Treponema denticola SP33.</title>
        <authorList>
            <consortium name="The Broad Institute Genome Sequencing Platform"/>
            <person name="Earl A."/>
            <person name="Ward D."/>
            <person name="Feldgarden M."/>
            <person name="Gevers D."/>
            <person name="Blanton J.M."/>
            <person name="Fenno C.J."/>
            <person name="Baranova O.V."/>
            <person name="Mathney J."/>
            <person name="Dewhirst F.E."/>
            <person name="Izard J."/>
            <person name="Young S.K."/>
            <person name="Zeng Q."/>
            <person name="Gargeya S."/>
            <person name="Fitzgerald M."/>
            <person name="Haas B."/>
            <person name="Abouelleil A."/>
            <person name="Alvarado L."/>
            <person name="Arachchi H.M."/>
            <person name="Berlin A."/>
            <person name="Chapman S.B."/>
            <person name="Gearin G."/>
            <person name="Goldberg J."/>
            <person name="Griggs A."/>
            <person name="Gujja S."/>
            <person name="Hansen M."/>
            <person name="Heiman D."/>
            <person name="Howarth C."/>
            <person name="Larimer J."/>
            <person name="Lui A."/>
            <person name="MacDonald P.J.P."/>
            <person name="McCowen C."/>
            <person name="Montmayeur A."/>
            <person name="Murphy C."/>
            <person name="Neiman D."/>
            <person name="Pearson M."/>
            <person name="Priest M."/>
            <person name="Roberts A."/>
            <person name="Saif S."/>
            <person name="Shea T."/>
            <person name="Sisk P."/>
            <person name="Stolte C."/>
            <person name="Sykes S."/>
            <person name="Wortman J."/>
            <person name="Nusbaum C."/>
            <person name="Birren B."/>
        </authorList>
    </citation>
    <scope>NUCLEOTIDE SEQUENCE [LARGE SCALE GENOMIC DNA]</scope>
    <source>
        <strain evidence="2 3">SP33</strain>
    </source>
</reference>
<evidence type="ECO:0000313" key="3">
    <source>
        <dbReference type="Proteomes" id="UP000016183"/>
    </source>
</evidence>
<proteinExistence type="predicted"/>
<dbReference type="RefSeq" id="WP_010692340.1">
    <property type="nucleotide sequence ID" value="NZ_KB442453.1"/>
</dbReference>
<name>M2C3G3_TREDN</name>
<organism evidence="2 3">
    <name type="scientific">Treponema denticola SP33</name>
    <dbReference type="NCBI Taxonomy" id="999437"/>
    <lineage>
        <taxon>Bacteria</taxon>
        <taxon>Pseudomonadati</taxon>
        <taxon>Spirochaetota</taxon>
        <taxon>Spirochaetia</taxon>
        <taxon>Spirochaetales</taxon>
        <taxon>Treponemataceae</taxon>
        <taxon>Treponema</taxon>
    </lineage>
</organism>
<evidence type="ECO:0000313" key="2">
    <source>
        <dbReference type="EMBL" id="EMB28218.1"/>
    </source>
</evidence>
<protein>
    <submittedName>
        <fullName evidence="2">Uncharacterized protein</fullName>
    </submittedName>
</protein>
<dbReference type="HOGENOM" id="CLU_2169954_0_0_12"/>
<keyword evidence="1" id="KW-0472">Membrane</keyword>
<sequence>MDKLQEKAKNILENTEEIDHFAKLNRLSFEAAKRLLQELSEMPEVSKEVNNYIFSDTTPDELKAYLAGEEKGRKSGYAEGKAKGIVIGVFGTLGTLTLAGLAYLIGQKRE</sequence>
<evidence type="ECO:0000256" key="1">
    <source>
        <dbReference type="SAM" id="Phobius"/>
    </source>
</evidence>
<feature type="transmembrane region" description="Helical" evidence="1">
    <location>
        <begin position="84"/>
        <end position="105"/>
    </location>
</feature>
<keyword evidence="1" id="KW-0812">Transmembrane</keyword>
<comment type="caution">
    <text evidence="2">The sequence shown here is derived from an EMBL/GenBank/DDBJ whole genome shotgun (WGS) entry which is preliminary data.</text>
</comment>
<keyword evidence="1" id="KW-1133">Transmembrane helix</keyword>
<accession>M2C3G3</accession>
<dbReference type="AlphaFoldDB" id="M2C3G3"/>
<dbReference type="PATRIC" id="fig|999437.3.peg.71"/>